<dbReference type="InterPro" id="IPR000150">
    <property type="entry name" value="Cof"/>
</dbReference>
<dbReference type="RefSeq" id="WP_164454201.1">
    <property type="nucleotide sequence ID" value="NZ_JAAIJQ010000060.1"/>
</dbReference>
<evidence type="ECO:0000313" key="7">
    <source>
        <dbReference type="Proteomes" id="UP000483379"/>
    </source>
</evidence>
<dbReference type="Gene3D" id="3.30.1240.10">
    <property type="match status" value="1"/>
</dbReference>
<dbReference type="AlphaFoldDB" id="A0A6M0K1V1"/>
<evidence type="ECO:0000256" key="5">
    <source>
        <dbReference type="ARBA" id="ARBA00034778"/>
    </source>
</evidence>
<keyword evidence="7" id="KW-1185">Reference proteome</keyword>
<dbReference type="GO" id="GO:0016791">
    <property type="term" value="F:phosphatase activity"/>
    <property type="evidence" value="ECO:0007669"/>
    <property type="project" value="UniProtKB-ARBA"/>
</dbReference>
<reference evidence="6 7" key="1">
    <citation type="submission" date="2020-02" db="EMBL/GenBank/DDBJ databases">
        <title>Genome sequences of Thiorhodococcus mannitoliphagus and Thiorhodococcus minor, purple sulfur photosynthetic bacteria in the gammaproteobacterial family, Chromatiaceae.</title>
        <authorList>
            <person name="Aviles F.A."/>
            <person name="Meyer T.E."/>
            <person name="Kyndt J.A."/>
        </authorList>
    </citation>
    <scope>NUCLEOTIDE SEQUENCE [LARGE SCALE GENOMIC DNA]</scope>
    <source>
        <strain evidence="6 7">DSM 11518</strain>
    </source>
</reference>
<comment type="caution">
    <text evidence="6">The sequence shown here is derived from an EMBL/GenBank/DDBJ whole genome shotgun (WGS) entry which is preliminary data.</text>
</comment>
<dbReference type="SUPFAM" id="SSF56784">
    <property type="entry name" value="HAD-like"/>
    <property type="match status" value="1"/>
</dbReference>
<evidence type="ECO:0000256" key="4">
    <source>
        <dbReference type="ARBA" id="ARBA00022842"/>
    </source>
</evidence>
<organism evidence="6 7">
    <name type="scientific">Thiorhodococcus minor</name>
    <dbReference type="NCBI Taxonomy" id="57489"/>
    <lineage>
        <taxon>Bacteria</taxon>
        <taxon>Pseudomonadati</taxon>
        <taxon>Pseudomonadota</taxon>
        <taxon>Gammaproteobacteria</taxon>
        <taxon>Chromatiales</taxon>
        <taxon>Chromatiaceae</taxon>
        <taxon>Thiorhodococcus</taxon>
    </lineage>
</organism>
<dbReference type="PANTHER" id="PTHR47267">
    <property type="match status" value="1"/>
</dbReference>
<protein>
    <submittedName>
        <fullName evidence="6">Cof-type HAD-IIB family hydrolase</fullName>
    </submittedName>
</protein>
<dbReference type="CDD" id="cd07516">
    <property type="entry name" value="HAD_Pase"/>
    <property type="match status" value="1"/>
</dbReference>
<comment type="similarity">
    <text evidence="5">Belongs to the HAD-like hydrolase superfamily. Cof family.</text>
</comment>
<dbReference type="InterPro" id="IPR023214">
    <property type="entry name" value="HAD_sf"/>
</dbReference>
<sequence>MSMLIVSDLDGTLLNAEHRLGEETRRVLLALVDRGFELVLASGRHFQDIRCHAQILSAGGCLISSNGAAIHDRQGQLLHHHPIDADCLDFLLRDPLFDAVHTNVYRAGDWLVSSAEPRLLEYHQESGFAYRIRDFAALDDEPVLKVFYYSEDVARLERLEGAIHERLADRVTTTYSLPVVLEVMARGVSKGDALARTLARLDISAEEVIAFGDGRNDIEMLRLAGARAIMANAAPWLKAALPQAEVIGSNAEEAVAQYLREHYLDRHP</sequence>
<gene>
    <name evidence="6" type="ORF">G3446_17885</name>
</gene>
<accession>A0A6M0K1V1</accession>
<dbReference type="Gene3D" id="3.40.50.1000">
    <property type="entry name" value="HAD superfamily/HAD-like"/>
    <property type="match status" value="1"/>
</dbReference>
<comment type="cofactor">
    <cofactor evidence="1">
        <name>Mg(2+)</name>
        <dbReference type="ChEBI" id="CHEBI:18420"/>
    </cofactor>
</comment>
<dbReference type="Pfam" id="PF08282">
    <property type="entry name" value="Hydrolase_3"/>
    <property type="match status" value="1"/>
</dbReference>
<dbReference type="PANTHER" id="PTHR47267:SF4">
    <property type="entry name" value="PYRIDOXAL PHOSPHATE PHOSPHATASE YIGL"/>
    <property type="match status" value="1"/>
</dbReference>
<evidence type="ECO:0000256" key="2">
    <source>
        <dbReference type="ARBA" id="ARBA00022723"/>
    </source>
</evidence>
<evidence type="ECO:0000256" key="3">
    <source>
        <dbReference type="ARBA" id="ARBA00022801"/>
    </source>
</evidence>
<proteinExistence type="inferred from homology"/>
<evidence type="ECO:0000256" key="1">
    <source>
        <dbReference type="ARBA" id="ARBA00001946"/>
    </source>
</evidence>
<keyword evidence="2" id="KW-0479">Metal-binding</keyword>
<dbReference type="NCBIfam" id="TIGR01484">
    <property type="entry name" value="HAD-SF-IIB"/>
    <property type="match status" value="1"/>
</dbReference>
<evidence type="ECO:0000313" key="6">
    <source>
        <dbReference type="EMBL" id="NEV63738.1"/>
    </source>
</evidence>
<dbReference type="GO" id="GO:0000287">
    <property type="term" value="F:magnesium ion binding"/>
    <property type="evidence" value="ECO:0007669"/>
    <property type="project" value="UniProtKB-ARBA"/>
</dbReference>
<dbReference type="InterPro" id="IPR006379">
    <property type="entry name" value="HAD-SF_hydro_IIB"/>
</dbReference>
<dbReference type="EMBL" id="JAAIJQ010000060">
    <property type="protein sequence ID" value="NEV63738.1"/>
    <property type="molecule type" value="Genomic_DNA"/>
</dbReference>
<dbReference type="NCBIfam" id="TIGR00099">
    <property type="entry name" value="Cof-subfamily"/>
    <property type="match status" value="1"/>
</dbReference>
<name>A0A6M0K1V1_9GAMM</name>
<dbReference type="InterPro" id="IPR036412">
    <property type="entry name" value="HAD-like_sf"/>
</dbReference>
<dbReference type="SFLD" id="SFLDS00003">
    <property type="entry name" value="Haloacid_Dehalogenase"/>
    <property type="match status" value="1"/>
</dbReference>
<keyword evidence="3 6" id="KW-0378">Hydrolase</keyword>
<dbReference type="SFLD" id="SFLDG01140">
    <property type="entry name" value="C2.B:_Phosphomannomutase_and_P"/>
    <property type="match status" value="1"/>
</dbReference>
<dbReference type="Proteomes" id="UP000483379">
    <property type="component" value="Unassembled WGS sequence"/>
</dbReference>
<keyword evidence="4" id="KW-0460">Magnesium</keyword>
<dbReference type="PROSITE" id="PS01228">
    <property type="entry name" value="COF_1"/>
    <property type="match status" value="1"/>
</dbReference>